<name>A0A835GG72_SPOEX</name>
<evidence type="ECO:0000256" key="4">
    <source>
        <dbReference type="ARBA" id="ARBA00022840"/>
    </source>
</evidence>
<dbReference type="Proteomes" id="UP000648187">
    <property type="component" value="Unassembled WGS sequence"/>
</dbReference>
<evidence type="ECO:0000313" key="9">
    <source>
        <dbReference type="Proteomes" id="UP000648187"/>
    </source>
</evidence>
<comment type="caution">
    <text evidence="8">The sequence shown here is derived from an EMBL/GenBank/DDBJ whole genome shotgun (WGS) entry which is preliminary data.</text>
</comment>
<feature type="domain" description="Peptidase M12A" evidence="7">
    <location>
        <begin position="625"/>
        <end position="731"/>
    </location>
</feature>
<evidence type="ECO:0000256" key="6">
    <source>
        <dbReference type="SAM" id="MobiDB-lite"/>
    </source>
</evidence>
<evidence type="ECO:0000313" key="8">
    <source>
        <dbReference type="EMBL" id="KAF9416905.1"/>
    </source>
</evidence>
<dbReference type="PANTHER" id="PTHR19375">
    <property type="entry name" value="HEAT SHOCK PROTEIN 70KDA"/>
    <property type="match status" value="1"/>
</dbReference>
<dbReference type="GO" id="GO:0005524">
    <property type="term" value="F:ATP binding"/>
    <property type="evidence" value="ECO:0007669"/>
    <property type="project" value="UniProtKB-KW"/>
</dbReference>
<organism evidence="8 9">
    <name type="scientific">Spodoptera exigua</name>
    <name type="common">Beet armyworm</name>
    <name type="synonym">Noctua fulgens</name>
    <dbReference type="NCBI Taxonomy" id="7107"/>
    <lineage>
        <taxon>Eukaryota</taxon>
        <taxon>Metazoa</taxon>
        <taxon>Ecdysozoa</taxon>
        <taxon>Arthropoda</taxon>
        <taxon>Hexapoda</taxon>
        <taxon>Insecta</taxon>
        <taxon>Pterygota</taxon>
        <taxon>Neoptera</taxon>
        <taxon>Endopterygota</taxon>
        <taxon>Lepidoptera</taxon>
        <taxon>Glossata</taxon>
        <taxon>Ditrysia</taxon>
        <taxon>Noctuoidea</taxon>
        <taxon>Noctuidae</taxon>
        <taxon>Amphipyrinae</taxon>
        <taxon>Spodoptera</taxon>
    </lineage>
</organism>
<dbReference type="InterPro" id="IPR018181">
    <property type="entry name" value="Heat_shock_70_CS"/>
</dbReference>
<comment type="similarity">
    <text evidence="2 5">Belongs to the heat shock protein 70 family.</text>
</comment>
<comment type="cofactor">
    <cofactor evidence="1">
        <name>Zn(2+)</name>
        <dbReference type="ChEBI" id="CHEBI:29105"/>
    </cofactor>
</comment>
<keyword evidence="9" id="KW-1185">Reference proteome</keyword>
<sequence>MAAIGIDLGSTYSCVAVWCGQSEMIEVIKIEEKTYSMPAYVAFTPKGRLFGVEARDYSVFDPVNTVFSVQRLLGRRYDDLQVQMDMHLWPFSVTSRDGWPVITVDDMGKRVTYTPQQITAITILHLKELAEKHIKTPVTKVVIGVPPFFSEIQRDAMREAIAIAGLQVLRITNNCTASAIACKLYNAEINNVVIYDLGGSTVNVSLLAINGSVYEMNDNMFTLRLGGKDFDSRILAYFAEDFHNKFNVSILNSPSAKRRLRLASEEAKWAFADPAIQETSINIPSLCEGHDYTHILTRDIFEALCLDLYKDTLKLLDKLIEENDMAKTDVKMILAVGGGSKITAVRQVLSEYFESRLAISTCTNPDETAAVGAAIQAAILNGITHSSIKHSVYPDRLPMSLGIEVSRGIMLKMINRHKIIPCTANKEIPTTEDFTTEQTIKVYEGERLVTEDNHFLVNLVVGDFTPDLRGVDNILVGFDVDYHGILRVFARRAPLGQLAEEIVSPETRMNAGQITDMLQNLELVHNVDIVNKDRLDTRYKLESFIFDVKRQIMQRPELLNETESQSMSEELDRAIQWFNLSMDCPKEEFERKFDNLTYRWREITIFGCVELFKGDQHIQHTAMMVMAMLGFYFEVSRHDRDRHIRVHMRHIRPEKLHHFEKIREEATLALPYDYKSATHPAWKFWRKIGKTGISTVATYKDHDPDGSIMRSLGQNQELLSEGDIIKINSVYGVHCFLDKKESERMKKSKHKSRSSKRHKDKYE</sequence>
<dbReference type="InterPro" id="IPR043129">
    <property type="entry name" value="ATPase_NBD"/>
</dbReference>
<dbReference type="Gene3D" id="3.30.30.30">
    <property type="match status" value="1"/>
</dbReference>
<protein>
    <recommendedName>
        <fullName evidence="7">Peptidase M12A domain-containing protein</fullName>
    </recommendedName>
</protein>
<proteinExistence type="inferred from homology"/>
<dbReference type="InterPro" id="IPR029047">
    <property type="entry name" value="HSP70_peptide-bd_sf"/>
</dbReference>
<evidence type="ECO:0000256" key="1">
    <source>
        <dbReference type="ARBA" id="ARBA00001947"/>
    </source>
</evidence>
<dbReference type="Gene3D" id="3.40.390.10">
    <property type="entry name" value="Collagenase (Catalytic Domain)"/>
    <property type="match status" value="1"/>
</dbReference>
<evidence type="ECO:0000256" key="2">
    <source>
        <dbReference type="ARBA" id="ARBA00007381"/>
    </source>
</evidence>
<reference evidence="8" key="1">
    <citation type="submission" date="2020-08" db="EMBL/GenBank/DDBJ databases">
        <title>Spodoptera exigua strain:BAW_Kor-Di-RS1 Genome sequencing and assembly.</title>
        <authorList>
            <person name="Kim J."/>
            <person name="Nam H.Y."/>
            <person name="Kwon M."/>
            <person name="Choi J.H."/>
            <person name="Cho S.R."/>
            <person name="Kim G.-H."/>
        </authorList>
    </citation>
    <scope>NUCLEOTIDE SEQUENCE</scope>
    <source>
        <strain evidence="8">BAW_Kor-Di-RS1</strain>
        <tissue evidence="8">Whole-body</tissue>
    </source>
</reference>
<dbReference type="SUPFAM" id="SSF55486">
    <property type="entry name" value="Metalloproteases ('zincins'), catalytic domain"/>
    <property type="match status" value="1"/>
</dbReference>
<evidence type="ECO:0000259" key="7">
    <source>
        <dbReference type="Pfam" id="PF01400"/>
    </source>
</evidence>
<dbReference type="SUPFAM" id="SSF100934">
    <property type="entry name" value="Heat shock protein 70kD (HSP70), C-terminal subdomain"/>
    <property type="match status" value="1"/>
</dbReference>
<accession>A0A835GG72</accession>
<dbReference type="EMBL" id="JACKWZ010000082">
    <property type="protein sequence ID" value="KAF9416905.1"/>
    <property type="molecule type" value="Genomic_DNA"/>
</dbReference>
<dbReference type="AlphaFoldDB" id="A0A835GG72"/>
<dbReference type="FunFam" id="3.30.30.30:FF:000005">
    <property type="entry name" value="Heat shock protein ssb1"/>
    <property type="match status" value="1"/>
</dbReference>
<dbReference type="PRINTS" id="PR00301">
    <property type="entry name" value="HEATSHOCK70"/>
</dbReference>
<dbReference type="InterPro" id="IPR013126">
    <property type="entry name" value="Hsp_70_fam"/>
</dbReference>
<dbReference type="GO" id="GO:0006508">
    <property type="term" value="P:proteolysis"/>
    <property type="evidence" value="ECO:0007669"/>
    <property type="project" value="InterPro"/>
</dbReference>
<dbReference type="SUPFAM" id="SSF100920">
    <property type="entry name" value="Heat shock protein 70kD (HSP70), peptide-binding domain"/>
    <property type="match status" value="1"/>
</dbReference>
<dbReference type="Pfam" id="PF00012">
    <property type="entry name" value="HSP70"/>
    <property type="match status" value="1"/>
</dbReference>
<dbReference type="SUPFAM" id="SSF53067">
    <property type="entry name" value="Actin-like ATPase domain"/>
    <property type="match status" value="2"/>
</dbReference>
<gene>
    <name evidence="8" type="ORF">HW555_005908</name>
</gene>
<dbReference type="Pfam" id="PF01400">
    <property type="entry name" value="Astacin"/>
    <property type="match status" value="1"/>
</dbReference>
<dbReference type="InterPro" id="IPR024079">
    <property type="entry name" value="MetalloPept_cat_dom_sf"/>
</dbReference>
<dbReference type="Gene3D" id="1.20.1270.10">
    <property type="match status" value="1"/>
</dbReference>
<feature type="region of interest" description="Disordered" evidence="6">
    <location>
        <begin position="741"/>
        <end position="763"/>
    </location>
</feature>
<keyword evidence="3 5" id="KW-0547">Nucleotide-binding</keyword>
<dbReference type="GO" id="GO:0140662">
    <property type="term" value="F:ATP-dependent protein folding chaperone"/>
    <property type="evidence" value="ECO:0007669"/>
    <property type="project" value="InterPro"/>
</dbReference>
<dbReference type="Gene3D" id="2.60.34.10">
    <property type="entry name" value="Substrate Binding Domain Of DNAk, Chain A, domain 1"/>
    <property type="match status" value="1"/>
</dbReference>
<dbReference type="Gene3D" id="3.30.420.40">
    <property type="match status" value="2"/>
</dbReference>
<dbReference type="PROSITE" id="PS00329">
    <property type="entry name" value="HSP70_2"/>
    <property type="match status" value="1"/>
</dbReference>
<keyword evidence="4 5" id="KW-0067">ATP-binding</keyword>
<dbReference type="FunFam" id="3.90.640.10:FF:000003">
    <property type="entry name" value="Molecular chaperone DnaK"/>
    <property type="match status" value="1"/>
</dbReference>
<dbReference type="GO" id="GO:0004222">
    <property type="term" value="F:metalloendopeptidase activity"/>
    <property type="evidence" value="ECO:0007669"/>
    <property type="project" value="InterPro"/>
</dbReference>
<evidence type="ECO:0000256" key="3">
    <source>
        <dbReference type="ARBA" id="ARBA00022741"/>
    </source>
</evidence>
<dbReference type="Gene3D" id="3.90.640.10">
    <property type="entry name" value="Actin, Chain A, domain 4"/>
    <property type="match status" value="1"/>
</dbReference>
<dbReference type="InterPro" id="IPR001506">
    <property type="entry name" value="Peptidase_M12A"/>
</dbReference>
<feature type="compositionally biased region" description="Basic residues" evidence="6">
    <location>
        <begin position="746"/>
        <end position="763"/>
    </location>
</feature>
<evidence type="ECO:0000256" key="5">
    <source>
        <dbReference type="RuleBase" id="RU003322"/>
    </source>
</evidence>
<dbReference type="InterPro" id="IPR029048">
    <property type="entry name" value="HSP70_C_sf"/>
</dbReference>